<dbReference type="RefSeq" id="WP_345301317.1">
    <property type="nucleotide sequence ID" value="NZ_BAABJE010000001.1"/>
</dbReference>
<protein>
    <submittedName>
        <fullName evidence="1">DUF3025 domain-containing protein</fullName>
    </submittedName>
</protein>
<keyword evidence="2" id="KW-1185">Reference proteome</keyword>
<gene>
    <name evidence="1" type="ORF">GCM10023307_01030</name>
</gene>
<name>A0ABP9AGK4_9GAMM</name>
<dbReference type="Pfam" id="PF11227">
    <property type="entry name" value="DUF3025"/>
    <property type="match status" value="1"/>
</dbReference>
<proteinExistence type="predicted"/>
<organism evidence="1 2">
    <name type="scientific">Lysobacter hankyongensis</name>
    <dbReference type="NCBI Taxonomy" id="1176535"/>
    <lineage>
        <taxon>Bacteria</taxon>
        <taxon>Pseudomonadati</taxon>
        <taxon>Pseudomonadota</taxon>
        <taxon>Gammaproteobacteria</taxon>
        <taxon>Lysobacterales</taxon>
        <taxon>Lysobacteraceae</taxon>
        <taxon>Lysobacter</taxon>
    </lineage>
</organism>
<dbReference type="Proteomes" id="UP001499959">
    <property type="component" value="Unassembled WGS sequence"/>
</dbReference>
<comment type="caution">
    <text evidence="1">The sequence shown here is derived from an EMBL/GenBank/DDBJ whole genome shotgun (WGS) entry which is preliminary data.</text>
</comment>
<reference evidence="2" key="1">
    <citation type="journal article" date="2019" name="Int. J. Syst. Evol. Microbiol.">
        <title>The Global Catalogue of Microorganisms (GCM) 10K type strain sequencing project: providing services to taxonomists for standard genome sequencing and annotation.</title>
        <authorList>
            <consortium name="The Broad Institute Genomics Platform"/>
            <consortium name="The Broad Institute Genome Sequencing Center for Infectious Disease"/>
            <person name="Wu L."/>
            <person name="Ma J."/>
        </authorList>
    </citation>
    <scope>NUCLEOTIDE SEQUENCE [LARGE SCALE GENOMIC DNA]</scope>
    <source>
        <strain evidence="2">JCM 18204</strain>
    </source>
</reference>
<sequence>MAKRRFIAPSRDAVDPRVFDHPIFAGFDAYRDWCLSPHWPAIETLNSTMPVADRRFVAQDAALLADGLHYEVRIAERGGIATRGENWHDLFNAMIWCRHPAIKRALNARQIAHIATMGPSQRNRAQYALTQFDEAGAIVRVRDAALLALWDRHDWSTLFFDRADAWRRGDIAIVAVIGHALLEMALVPALFPVAKCLVVRGDADDADCVARVADAIAAGRVLDDPQELRPLPLAGIPGWRAGQDADFYASAGCFQPVRAGRSYPPPLEEQA</sequence>
<evidence type="ECO:0000313" key="2">
    <source>
        <dbReference type="Proteomes" id="UP001499959"/>
    </source>
</evidence>
<dbReference type="EMBL" id="BAABJE010000001">
    <property type="protein sequence ID" value="GAA4780826.1"/>
    <property type="molecule type" value="Genomic_DNA"/>
</dbReference>
<accession>A0ABP9AGK4</accession>
<evidence type="ECO:0000313" key="1">
    <source>
        <dbReference type="EMBL" id="GAA4780826.1"/>
    </source>
</evidence>
<dbReference type="InterPro" id="IPR021390">
    <property type="entry name" value="DUF3025"/>
</dbReference>